<evidence type="ECO:0000313" key="1">
    <source>
        <dbReference type="EMBL" id="CAA7062510.1"/>
    </source>
</evidence>
<dbReference type="EMBL" id="CACVBM020001940">
    <property type="protein sequence ID" value="CAA7062510.1"/>
    <property type="molecule type" value="Genomic_DNA"/>
</dbReference>
<proteinExistence type="predicted"/>
<organism evidence="1 2">
    <name type="scientific">Microthlaspi erraticum</name>
    <dbReference type="NCBI Taxonomy" id="1685480"/>
    <lineage>
        <taxon>Eukaryota</taxon>
        <taxon>Viridiplantae</taxon>
        <taxon>Streptophyta</taxon>
        <taxon>Embryophyta</taxon>
        <taxon>Tracheophyta</taxon>
        <taxon>Spermatophyta</taxon>
        <taxon>Magnoliopsida</taxon>
        <taxon>eudicotyledons</taxon>
        <taxon>Gunneridae</taxon>
        <taxon>Pentapetalae</taxon>
        <taxon>rosids</taxon>
        <taxon>malvids</taxon>
        <taxon>Brassicales</taxon>
        <taxon>Brassicaceae</taxon>
        <taxon>Coluteocarpeae</taxon>
        <taxon>Microthlaspi</taxon>
    </lineage>
</organism>
<evidence type="ECO:0000313" key="2">
    <source>
        <dbReference type="Proteomes" id="UP000467841"/>
    </source>
</evidence>
<comment type="caution">
    <text evidence="1">The sequence shown here is derived from an EMBL/GenBank/DDBJ whole genome shotgun (WGS) entry which is preliminary data.</text>
</comment>
<dbReference type="Proteomes" id="UP000467841">
    <property type="component" value="Unassembled WGS sequence"/>
</dbReference>
<reference evidence="1" key="1">
    <citation type="submission" date="2020-01" db="EMBL/GenBank/DDBJ databases">
        <authorList>
            <person name="Mishra B."/>
        </authorList>
    </citation>
    <scope>NUCLEOTIDE SEQUENCE [LARGE SCALE GENOMIC DNA]</scope>
</reference>
<gene>
    <name evidence="1" type="ORF">MERR_LOCUS49746</name>
</gene>
<dbReference type="AlphaFoldDB" id="A0A6D2LCY0"/>
<accession>A0A6D2LCY0</accession>
<name>A0A6D2LCY0_9BRAS</name>
<sequence length="191" mass="21405">MYESGVVEEKKVFAVDGLRRPSARKWKRARKVIPHDNRGFHVIDEVVYCCVSGGKVMWCEASELECLGTEAIEWREVMGLEALRDLIRASRVVSYGGAFSDSSKSSRRLRTELVPDDAFAGHKLSNSGPNMLLFWDVLAPQKLEVSLERRKGAGGGEIWGSVVWSEAVMTRDPPPPHRMHCKILHSVSLNL</sequence>
<keyword evidence="2" id="KW-1185">Reference proteome</keyword>
<dbReference type="OrthoDB" id="1111711at2759"/>
<protein>
    <submittedName>
        <fullName evidence="1">Uncharacterized protein</fullName>
    </submittedName>
</protein>